<feature type="compositionally biased region" description="Basic and acidic residues" evidence="1">
    <location>
        <begin position="57"/>
        <end position="66"/>
    </location>
</feature>
<protein>
    <submittedName>
        <fullName evidence="2">Uncharacterized protein</fullName>
    </submittedName>
</protein>
<feature type="compositionally biased region" description="Polar residues" evidence="1">
    <location>
        <begin position="42"/>
        <end position="56"/>
    </location>
</feature>
<dbReference type="RefSeq" id="WP_069969195.1">
    <property type="nucleotide sequence ID" value="NZ_CM124774.1"/>
</dbReference>
<evidence type="ECO:0000313" key="2">
    <source>
        <dbReference type="EMBL" id="OEJ73053.1"/>
    </source>
</evidence>
<name>A0A1E5QFD8_9CYAN</name>
<accession>A0A1E5QFD8</accession>
<organism evidence="2">
    <name type="scientific">Desertifilum tharense IPPAS B-1220</name>
    <dbReference type="NCBI Taxonomy" id="1781255"/>
    <lineage>
        <taxon>Bacteria</taxon>
        <taxon>Bacillati</taxon>
        <taxon>Cyanobacteriota</taxon>
        <taxon>Cyanophyceae</taxon>
        <taxon>Desertifilales</taxon>
        <taxon>Desertifilaceae</taxon>
        <taxon>Desertifilum</taxon>
    </lineage>
</organism>
<sequence>MQSRLLSLVGAISKHFLTIVLLIFVSLSGVFLGVTPSAIAASQSSTTMTAPPQSTQSREDAYEKAAKAASSPEAQEEAYEQDLEKYKAENPDAKTGIVEEAKELVEKGVIDK</sequence>
<dbReference type="AlphaFoldDB" id="A0A1E5QFD8"/>
<evidence type="ECO:0000256" key="1">
    <source>
        <dbReference type="SAM" id="MobiDB-lite"/>
    </source>
</evidence>
<dbReference type="EMBL" id="MJGC01000099">
    <property type="protein sequence ID" value="OEJ73053.1"/>
    <property type="molecule type" value="Genomic_DNA"/>
</dbReference>
<proteinExistence type="predicted"/>
<gene>
    <name evidence="2" type="ORF">BH720_21095</name>
</gene>
<reference evidence="2" key="1">
    <citation type="submission" date="2016-09" db="EMBL/GenBank/DDBJ databases">
        <title>Draft genome of thermotolerant cyanobacterium Desertifilum sp. strain IPPAS B-1220.</title>
        <authorList>
            <person name="Sinetova M.A."/>
            <person name="Bolakhan K."/>
            <person name="Zayadan B.K."/>
            <person name="Mironov K.S."/>
            <person name="Ustinova V."/>
            <person name="Kupriyanova E.V."/>
            <person name="Sidorov R.A."/>
            <person name="Skrypnik A.N."/>
            <person name="Gogoleva N.E."/>
            <person name="Gogolev Y.V."/>
            <person name="Los D.A."/>
        </authorList>
    </citation>
    <scope>NUCLEOTIDE SEQUENCE [LARGE SCALE GENOMIC DNA]</scope>
    <source>
        <strain evidence="2">IPPAS B-1220</strain>
    </source>
</reference>
<comment type="caution">
    <text evidence="2">The sequence shown here is derived from an EMBL/GenBank/DDBJ whole genome shotgun (WGS) entry which is preliminary data.</text>
</comment>
<feature type="region of interest" description="Disordered" evidence="1">
    <location>
        <begin position="42"/>
        <end position="81"/>
    </location>
</feature>